<evidence type="ECO:0008006" key="3">
    <source>
        <dbReference type="Google" id="ProtNLM"/>
    </source>
</evidence>
<evidence type="ECO:0000313" key="1">
    <source>
        <dbReference type="EMBL" id="ABV93726.1"/>
    </source>
</evidence>
<dbReference type="OrthoDB" id="5918880at2"/>
<dbReference type="eggNOG" id="COG1618">
    <property type="taxonomic scope" value="Bacteria"/>
</dbReference>
<dbReference type="Proteomes" id="UP000006833">
    <property type="component" value="Chromosome"/>
</dbReference>
<gene>
    <name evidence="1" type="ordered locus">Dshi_1987</name>
</gene>
<name>A8LP44_DINSH</name>
<dbReference type="STRING" id="398580.Dshi_1987"/>
<dbReference type="AlphaFoldDB" id="A8LP44"/>
<organism evidence="1 2">
    <name type="scientific">Dinoroseobacter shibae (strain DSM 16493 / NCIMB 14021 / DFL 12)</name>
    <dbReference type="NCBI Taxonomy" id="398580"/>
    <lineage>
        <taxon>Bacteria</taxon>
        <taxon>Pseudomonadati</taxon>
        <taxon>Pseudomonadota</taxon>
        <taxon>Alphaproteobacteria</taxon>
        <taxon>Rhodobacterales</taxon>
        <taxon>Roseobacteraceae</taxon>
        <taxon>Dinoroseobacter</taxon>
    </lineage>
</organism>
<dbReference type="EMBL" id="CP000830">
    <property type="protein sequence ID" value="ABV93726.1"/>
    <property type="molecule type" value="Genomic_DNA"/>
</dbReference>
<proteinExistence type="predicted"/>
<reference evidence="2" key="1">
    <citation type="journal article" date="2010" name="ISME J.">
        <title>The complete genome sequence of the algal symbiont Dinoroseobacter shibae: a hitchhiker's guide to life in the sea.</title>
        <authorList>
            <person name="Wagner-Dobler I."/>
            <person name="Ballhausen B."/>
            <person name="Berger M."/>
            <person name="Brinkhoff T."/>
            <person name="Buchholz I."/>
            <person name="Bunk B."/>
            <person name="Cypionka H."/>
            <person name="Daniel R."/>
            <person name="Drepper T."/>
            <person name="Gerdts G."/>
            <person name="Hahnke S."/>
            <person name="Han C."/>
            <person name="Jahn D."/>
            <person name="Kalhoefer D."/>
            <person name="Kiss H."/>
            <person name="Klenk H.P."/>
            <person name="Kyrpides N."/>
            <person name="Liebl W."/>
            <person name="Liesegang H."/>
            <person name="Meincke L."/>
            <person name="Pati A."/>
            <person name="Petersen J."/>
            <person name="Piekarski T."/>
            <person name="Pommerenke C."/>
            <person name="Pradella S."/>
            <person name="Pukall R."/>
            <person name="Rabus R."/>
            <person name="Stackebrandt E."/>
            <person name="Thole S."/>
            <person name="Thompson L."/>
            <person name="Tielen P."/>
            <person name="Tomasch J."/>
            <person name="von Jan M."/>
            <person name="Wanphrut N."/>
            <person name="Wichels A."/>
            <person name="Zech H."/>
            <person name="Simon M."/>
        </authorList>
    </citation>
    <scope>NUCLEOTIDE SEQUENCE [LARGE SCALE GENOMIC DNA]</scope>
    <source>
        <strain evidence="2">DSM 16493 / NCIMB 14021 / DFL 12</strain>
    </source>
</reference>
<dbReference type="KEGG" id="dsh:Dshi_1987"/>
<dbReference type="InterPro" id="IPR018912">
    <property type="entry name" value="DUF2478"/>
</dbReference>
<sequence length="182" mass="19239">MKIACTMSNARGGTDLLLWSLAARMQAAGVTLCGTVQTNTDCGDDKPCDMDVKILPDGPVVRISQSLGAGSRGCRLDPQALESAIGLSEAFLPQADLLFVNKFGKQEASGRGFRPLIAEALARDIPVLVGLNSLNAEAFETFTGGMAERLEPTEAAVEAWLWTALGSDPDRWAATRGARQSA</sequence>
<dbReference type="RefSeq" id="WP_012178657.1">
    <property type="nucleotide sequence ID" value="NC_009952.1"/>
</dbReference>
<keyword evidence="2" id="KW-1185">Reference proteome</keyword>
<dbReference type="Pfam" id="PF10649">
    <property type="entry name" value="DUF2478"/>
    <property type="match status" value="1"/>
</dbReference>
<evidence type="ECO:0000313" key="2">
    <source>
        <dbReference type="Proteomes" id="UP000006833"/>
    </source>
</evidence>
<dbReference type="HOGENOM" id="CLU_106681_0_0_5"/>
<accession>A8LP44</accession>
<protein>
    <recommendedName>
        <fullName evidence="3">3-dehydroquinate dehydratase</fullName>
    </recommendedName>
</protein>